<evidence type="ECO:0000313" key="2">
    <source>
        <dbReference type="Proteomes" id="UP000770661"/>
    </source>
</evidence>
<gene>
    <name evidence="1" type="ORF">GWK47_013934</name>
</gene>
<protein>
    <submittedName>
        <fullName evidence="1">Uncharacterized protein</fullName>
    </submittedName>
</protein>
<dbReference type="Proteomes" id="UP000770661">
    <property type="component" value="Unassembled WGS sequence"/>
</dbReference>
<evidence type="ECO:0000313" key="1">
    <source>
        <dbReference type="EMBL" id="KAG0714547.1"/>
    </source>
</evidence>
<accession>A0A8J4XTX3</accession>
<keyword evidence="2" id="KW-1185">Reference proteome</keyword>
<reference evidence="1" key="1">
    <citation type="submission" date="2020-07" db="EMBL/GenBank/DDBJ databases">
        <title>The High-quality genome of the commercially important snow crab, Chionoecetes opilio.</title>
        <authorList>
            <person name="Jeong J.-H."/>
            <person name="Ryu S."/>
        </authorList>
    </citation>
    <scope>NUCLEOTIDE SEQUENCE</scope>
    <source>
        <strain evidence="1">MADBK_172401_WGS</strain>
        <tissue evidence="1">Digestive gland</tissue>
    </source>
</reference>
<sequence length="222" mass="25126">MSCKRRPGIFWIDEVVREEALNRVEPQPGGGGRLPVEGSSCQRKGPLPGVTFSLLGGSATWMMFSPRKNGILGTMVQMTGRRVGKVHRREILTPFPSSLPRPSFSRQLLIRIVSFSPALVYSAPCHFFPPFADPWKALVLCFYGRQSIPFAIVEEATSSFFKWTSFFVRSLPLPFKFLVFFFSSGSNLTLMERISIFGIWLLPTLPRVSDNSPWLLFWVSEE</sequence>
<name>A0A8J4XTX3_CHIOP</name>
<organism evidence="1 2">
    <name type="scientific">Chionoecetes opilio</name>
    <name type="common">Atlantic snow crab</name>
    <name type="synonym">Cancer opilio</name>
    <dbReference type="NCBI Taxonomy" id="41210"/>
    <lineage>
        <taxon>Eukaryota</taxon>
        <taxon>Metazoa</taxon>
        <taxon>Ecdysozoa</taxon>
        <taxon>Arthropoda</taxon>
        <taxon>Crustacea</taxon>
        <taxon>Multicrustacea</taxon>
        <taxon>Malacostraca</taxon>
        <taxon>Eumalacostraca</taxon>
        <taxon>Eucarida</taxon>
        <taxon>Decapoda</taxon>
        <taxon>Pleocyemata</taxon>
        <taxon>Brachyura</taxon>
        <taxon>Eubrachyura</taxon>
        <taxon>Majoidea</taxon>
        <taxon>Majidae</taxon>
        <taxon>Chionoecetes</taxon>
    </lineage>
</organism>
<dbReference type="AlphaFoldDB" id="A0A8J4XTX3"/>
<dbReference type="EMBL" id="JACEEZ010020449">
    <property type="protein sequence ID" value="KAG0714547.1"/>
    <property type="molecule type" value="Genomic_DNA"/>
</dbReference>
<proteinExistence type="predicted"/>
<comment type="caution">
    <text evidence="1">The sequence shown here is derived from an EMBL/GenBank/DDBJ whole genome shotgun (WGS) entry which is preliminary data.</text>
</comment>